<keyword evidence="9" id="KW-1185">Reference proteome</keyword>
<evidence type="ECO:0000313" key="9">
    <source>
        <dbReference type="Proteomes" id="UP001234343"/>
    </source>
</evidence>
<evidence type="ECO:0000313" key="8">
    <source>
        <dbReference type="EMBL" id="MDM7860661.1"/>
    </source>
</evidence>
<organism evidence="8 9">
    <name type="scientific">Alteromonas arenosi</name>
    <dbReference type="NCBI Taxonomy" id="3055817"/>
    <lineage>
        <taxon>Bacteria</taxon>
        <taxon>Pseudomonadati</taxon>
        <taxon>Pseudomonadota</taxon>
        <taxon>Gammaproteobacteria</taxon>
        <taxon>Alteromonadales</taxon>
        <taxon>Alteromonadaceae</taxon>
        <taxon>Alteromonas/Salinimonas group</taxon>
        <taxon>Alteromonas</taxon>
    </lineage>
</organism>
<evidence type="ECO:0000256" key="6">
    <source>
        <dbReference type="SAM" id="Phobius"/>
    </source>
</evidence>
<evidence type="ECO:0000259" key="7">
    <source>
        <dbReference type="SMART" id="SM00849"/>
    </source>
</evidence>
<dbReference type="InterPro" id="IPR004797">
    <property type="entry name" value="Competence_ComEC/Rec2"/>
</dbReference>
<feature type="transmembrane region" description="Helical" evidence="6">
    <location>
        <begin position="383"/>
        <end position="405"/>
    </location>
</feature>
<keyword evidence="3 6" id="KW-0812">Transmembrane</keyword>
<feature type="transmembrane region" description="Helical" evidence="6">
    <location>
        <begin position="417"/>
        <end position="440"/>
    </location>
</feature>
<evidence type="ECO:0000256" key="5">
    <source>
        <dbReference type="ARBA" id="ARBA00023136"/>
    </source>
</evidence>
<dbReference type="Pfam" id="PF13567">
    <property type="entry name" value="DUF4131"/>
    <property type="match status" value="1"/>
</dbReference>
<feature type="transmembrane region" description="Helical" evidence="6">
    <location>
        <begin position="333"/>
        <end position="349"/>
    </location>
</feature>
<keyword evidence="4 6" id="KW-1133">Transmembrane helix</keyword>
<feature type="transmembrane region" description="Helical" evidence="6">
    <location>
        <begin position="236"/>
        <end position="261"/>
    </location>
</feature>
<protein>
    <submittedName>
        <fullName evidence="8">DNA internalization-related competence protein ComEC/Rec2</fullName>
    </submittedName>
</protein>
<dbReference type="InterPro" id="IPR004477">
    <property type="entry name" value="ComEC_N"/>
</dbReference>
<feature type="transmembrane region" description="Helical" evidence="6">
    <location>
        <begin position="447"/>
        <end position="467"/>
    </location>
</feature>
<dbReference type="Proteomes" id="UP001234343">
    <property type="component" value="Unassembled WGS sequence"/>
</dbReference>
<feature type="domain" description="Metallo-beta-lactamase" evidence="7">
    <location>
        <begin position="538"/>
        <end position="697"/>
    </location>
</feature>
<accession>A0ABT7SWU4</accession>
<feature type="transmembrane region" description="Helical" evidence="6">
    <location>
        <begin position="55"/>
        <end position="77"/>
    </location>
</feature>
<evidence type="ECO:0000256" key="1">
    <source>
        <dbReference type="ARBA" id="ARBA00004651"/>
    </source>
</evidence>
<evidence type="ECO:0000256" key="3">
    <source>
        <dbReference type="ARBA" id="ARBA00022692"/>
    </source>
</evidence>
<dbReference type="InterPro" id="IPR035681">
    <property type="entry name" value="ComA-like_MBL"/>
</dbReference>
<proteinExistence type="predicted"/>
<feature type="transmembrane region" description="Helical" evidence="6">
    <location>
        <begin position="282"/>
        <end position="301"/>
    </location>
</feature>
<dbReference type="PANTHER" id="PTHR30619">
    <property type="entry name" value="DNA INTERNALIZATION/COMPETENCE PROTEIN COMEC/REC2"/>
    <property type="match status" value="1"/>
</dbReference>
<dbReference type="InterPro" id="IPR001279">
    <property type="entry name" value="Metallo-B-lactamas"/>
</dbReference>
<evidence type="ECO:0000256" key="4">
    <source>
        <dbReference type="ARBA" id="ARBA00022989"/>
    </source>
</evidence>
<evidence type="ECO:0000256" key="2">
    <source>
        <dbReference type="ARBA" id="ARBA00022475"/>
    </source>
</evidence>
<dbReference type="Pfam" id="PF00753">
    <property type="entry name" value="Lactamase_B"/>
    <property type="match status" value="1"/>
</dbReference>
<gene>
    <name evidence="8" type="ORF">QTP81_08640</name>
</gene>
<dbReference type="SMART" id="SM00849">
    <property type="entry name" value="Lactamase_B"/>
    <property type="match status" value="1"/>
</dbReference>
<comment type="caution">
    <text evidence="8">The sequence shown here is derived from an EMBL/GenBank/DDBJ whole genome shotgun (WGS) entry which is preliminary data.</text>
</comment>
<feature type="transmembrane region" description="Helical" evidence="6">
    <location>
        <begin position="7"/>
        <end position="25"/>
    </location>
</feature>
<dbReference type="InterPro" id="IPR052159">
    <property type="entry name" value="Competence_DNA_uptake"/>
</dbReference>
<dbReference type="Pfam" id="PF03772">
    <property type="entry name" value="Competence"/>
    <property type="match status" value="1"/>
</dbReference>
<keyword evidence="2" id="KW-1003">Cell membrane</keyword>
<feature type="transmembrane region" description="Helical" evidence="6">
    <location>
        <begin position="307"/>
        <end position="326"/>
    </location>
</feature>
<dbReference type="PANTHER" id="PTHR30619:SF1">
    <property type="entry name" value="RECOMBINATION PROTEIN 2"/>
    <property type="match status" value="1"/>
</dbReference>
<dbReference type="CDD" id="cd07731">
    <property type="entry name" value="ComA-like_MBL-fold"/>
    <property type="match status" value="1"/>
</dbReference>
<dbReference type="RefSeq" id="WP_289364951.1">
    <property type="nucleotide sequence ID" value="NZ_JAUCBP010000007.1"/>
</dbReference>
<feature type="transmembrane region" description="Helical" evidence="6">
    <location>
        <begin position="473"/>
        <end position="496"/>
    </location>
</feature>
<feature type="transmembrane region" description="Helical" evidence="6">
    <location>
        <begin position="31"/>
        <end position="48"/>
    </location>
</feature>
<comment type="subcellular location">
    <subcellularLocation>
        <location evidence="1">Cell membrane</location>
        <topology evidence="1">Multi-pass membrane protein</topology>
    </subcellularLocation>
</comment>
<name>A0ABT7SWU4_9ALTE</name>
<dbReference type="NCBIfam" id="TIGR00361">
    <property type="entry name" value="ComEC_Rec2"/>
    <property type="match status" value="1"/>
</dbReference>
<dbReference type="InterPro" id="IPR025405">
    <property type="entry name" value="DUF4131"/>
</dbReference>
<dbReference type="InterPro" id="IPR036866">
    <property type="entry name" value="RibonucZ/Hydroxyglut_hydro"/>
</dbReference>
<dbReference type="Gene3D" id="3.60.15.10">
    <property type="entry name" value="Ribonuclease Z/Hydroxyacylglutathione hydrolase-like"/>
    <property type="match status" value="2"/>
</dbReference>
<reference evidence="8 9" key="1">
    <citation type="submission" date="2023-06" db="EMBL/GenBank/DDBJ databases">
        <title>Alteromonas sp. ASW11-36 isolated from intertidal sand.</title>
        <authorList>
            <person name="Li Y."/>
        </authorList>
    </citation>
    <scope>NUCLEOTIDE SEQUENCE [LARGE SCALE GENOMIC DNA]</scope>
    <source>
        <strain evidence="8 9">ASW11-36</strain>
    </source>
</reference>
<dbReference type="SUPFAM" id="SSF56281">
    <property type="entry name" value="Metallo-hydrolase/oxidoreductase"/>
    <property type="match status" value="1"/>
</dbReference>
<dbReference type="NCBIfam" id="TIGR00360">
    <property type="entry name" value="ComEC_N-term"/>
    <property type="match status" value="1"/>
</dbReference>
<sequence>MDINTKYSTPTIITAVLVFISSIWWPHLPDIPVLVWILVFVWLFRRHLPPKLKVTVGNFLLATIIGVFCAASVGHWYDTWQLSDDKFQQDVIIQGQVTKSSQQSGRQRLQIDVVQIDADVFIRPRTILLSLYDSDRVITRNAHAELTVRLKRPRGLANPVGFDYARWLLANNIVATGYVRQILALGPAKPPSLRQRLIEQISTLPLENTRFILALSVGERSAMTDQDWRFLQVTGLAHLFAISGLHLSVVCMLVLLFLSRFTQLTAAKALCFRGQGLNQQKALQPLLNLLCVVFCCGYAYLSGWQLPVLRAFIAVVILLSLIALRFNLASRHILVCLFVLILMFSPLSIYGMSLWLSFSAVLIIAVYNWRFRHYHGQSWYLKISRLFHFQIFITVLMLPLVISYFDTISLVSVPANLLFVPIITLIVVPLCIFAIISMLVMPPATAMLFKVIDLVLGYLVQIMTWLAELPYAAVTSISISTSQLCLLAVALLLLILPPSRLQNLFLGSLCAPLLLAVSTRFVVTESHDWQVHVFDAGQGTAIAVIAGQRAIVIDTGPEFEGGISIAQQVILPFLRAQKITQIDHLFVSHYDNDHAGGIHTLRNNIEVAHFIGPELCRRGDHLMWQALEIEVLWPTKAWLQQPHQTDNNRSCVLRIADRHRSVLFSGDIEREAEVALVRLANQQQQSLDADILIAPHHGSNTSSSWGFINAVQAKHVVFSTGFGNRFNFPQPDVVVRYQHWQPQFWNTAEHGYIRFTIDRAESAPIEIVTMRGDLKRRWFD</sequence>
<dbReference type="EMBL" id="JAUCBP010000007">
    <property type="protein sequence ID" value="MDM7860661.1"/>
    <property type="molecule type" value="Genomic_DNA"/>
</dbReference>
<keyword evidence="5 6" id="KW-0472">Membrane</keyword>